<dbReference type="PANTHER" id="PTHR43003:SF6">
    <property type="entry name" value="DNA GLYCOSYLASE"/>
    <property type="match status" value="1"/>
</dbReference>
<dbReference type="GO" id="GO:0005737">
    <property type="term" value="C:cytoplasm"/>
    <property type="evidence" value="ECO:0007669"/>
    <property type="project" value="TreeGrafter"/>
</dbReference>
<dbReference type="Gene3D" id="1.10.340.30">
    <property type="entry name" value="Hypothetical protein, domain 2"/>
    <property type="match status" value="1"/>
</dbReference>
<keyword evidence="2" id="KW-0234">DNA repair</keyword>
<evidence type="ECO:0000256" key="3">
    <source>
        <dbReference type="SAM" id="MobiDB-lite"/>
    </source>
</evidence>
<evidence type="ECO:0000256" key="2">
    <source>
        <dbReference type="ARBA" id="ARBA00023204"/>
    </source>
</evidence>
<dbReference type="RefSeq" id="WP_243832283.1">
    <property type="nucleotide sequence ID" value="NZ_SOAN01000006.1"/>
</dbReference>
<dbReference type="GO" id="GO:0043916">
    <property type="term" value="F:DNA-7-methylguanine glycosylase activity"/>
    <property type="evidence" value="ECO:0007669"/>
    <property type="project" value="TreeGrafter"/>
</dbReference>
<dbReference type="InterPro" id="IPR011257">
    <property type="entry name" value="DNA_glycosylase"/>
</dbReference>
<name>A0A4R7G2P2_9MICC</name>
<evidence type="ECO:0000313" key="5">
    <source>
        <dbReference type="Proteomes" id="UP000294506"/>
    </source>
</evidence>
<proteinExistence type="predicted"/>
<protein>
    <submittedName>
        <fullName evidence="4">3-methyladenine DNA glycosylase/8-oxoguanine DNA glycosylase</fullName>
    </submittedName>
</protein>
<comment type="caution">
    <text evidence="4">The sequence shown here is derived from an EMBL/GenBank/DDBJ whole genome shotgun (WGS) entry which is preliminary data.</text>
</comment>
<dbReference type="PANTHER" id="PTHR43003">
    <property type="entry name" value="DNA-3-METHYLADENINE GLYCOSYLASE"/>
    <property type="match status" value="1"/>
</dbReference>
<sequence length="360" mass="38971">MTTGPSIGASTGAHQQEVLLDFGGPVDLPRTLSVLQRGAADPSIRVDPGARSMTGGPRGTPGAGAWMCQRIHDPTGTELGAATLRFDQIRAATVRVRVATAGPGITAEVVADLAARRAAQILGVQDSWLETELLLDALGDQLSNALVRVRRRHPGVRLPATGGLFDQLVTATFEQKVTHDQARTGWRQLLRRHGQAPPASALVPTPEWMRLPLTGAQLRRIPSWEWHQLWVQPALSKTIQRLAERALTIHRLSADTGVDTESVAELGLRLRSIPGTGEWTVAEALQRSHGAADLPSVGDYHLSNFVGAAMTGARTDDAGMLRLLSPYAPHRQRIIRLLKLSGFRDQKYGPKLTPADHRGR</sequence>
<dbReference type="Proteomes" id="UP000294506">
    <property type="component" value="Unassembled WGS sequence"/>
</dbReference>
<organism evidence="4 5">
    <name type="scientific">Nesterenkonia aurantiaca</name>
    <dbReference type="NCBI Taxonomy" id="1436010"/>
    <lineage>
        <taxon>Bacteria</taxon>
        <taxon>Bacillati</taxon>
        <taxon>Actinomycetota</taxon>
        <taxon>Actinomycetes</taxon>
        <taxon>Micrococcales</taxon>
        <taxon>Micrococcaceae</taxon>
        <taxon>Nesterenkonia</taxon>
    </lineage>
</organism>
<keyword evidence="5" id="KW-1185">Reference proteome</keyword>
<reference evidence="4 5" key="1">
    <citation type="submission" date="2019-03" db="EMBL/GenBank/DDBJ databases">
        <title>Genomic Encyclopedia of Type Strains, Phase III (KMG-III): the genomes of soil and plant-associated and newly described type strains.</title>
        <authorList>
            <person name="Whitman W."/>
        </authorList>
    </citation>
    <scope>NUCLEOTIDE SEQUENCE [LARGE SCALE GENOMIC DNA]</scope>
    <source>
        <strain evidence="4 5">DSM 27373</strain>
    </source>
</reference>
<feature type="region of interest" description="Disordered" evidence="3">
    <location>
        <begin position="39"/>
        <end position="61"/>
    </location>
</feature>
<dbReference type="GO" id="GO:0006307">
    <property type="term" value="P:DNA alkylation repair"/>
    <property type="evidence" value="ECO:0007669"/>
    <property type="project" value="TreeGrafter"/>
</dbReference>
<dbReference type="AlphaFoldDB" id="A0A4R7G2P2"/>
<evidence type="ECO:0000313" key="4">
    <source>
        <dbReference type="EMBL" id="TDS85467.1"/>
    </source>
</evidence>
<dbReference type="GO" id="GO:0032131">
    <property type="term" value="F:alkylated DNA binding"/>
    <property type="evidence" value="ECO:0007669"/>
    <property type="project" value="TreeGrafter"/>
</dbReference>
<dbReference type="GO" id="GO:0008725">
    <property type="term" value="F:DNA-3-methyladenine glycosylase activity"/>
    <property type="evidence" value="ECO:0007669"/>
    <property type="project" value="TreeGrafter"/>
</dbReference>
<dbReference type="GO" id="GO:0032993">
    <property type="term" value="C:protein-DNA complex"/>
    <property type="evidence" value="ECO:0007669"/>
    <property type="project" value="TreeGrafter"/>
</dbReference>
<evidence type="ECO:0000256" key="1">
    <source>
        <dbReference type="ARBA" id="ARBA00022763"/>
    </source>
</evidence>
<keyword evidence="1" id="KW-0227">DNA damage</keyword>
<dbReference type="InterPro" id="IPR051912">
    <property type="entry name" value="Alkylbase_DNA_Glycosylase/TA"/>
</dbReference>
<dbReference type="SUPFAM" id="SSF48150">
    <property type="entry name" value="DNA-glycosylase"/>
    <property type="match status" value="1"/>
</dbReference>
<dbReference type="EMBL" id="SOAN01000006">
    <property type="protein sequence ID" value="TDS85467.1"/>
    <property type="molecule type" value="Genomic_DNA"/>
</dbReference>
<gene>
    <name evidence="4" type="ORF">EV640_106115</name>
</gene>
<dbReference type="GO" id="GO:0006285">
    <property type="term" value="P:base-excision repair, AP site formation"/>
    <property type="evidence" value="ECO:0007669"/>
    <property type="project" value="TreeGrafter"/>
</dbReference>
<accession>A0A4R7G2P2</accession>